<comment type="caution">
    <text evidence="11">The sequence shown here is derived from an EMBL/GenBank/DDBJ whole genome shotgun (WGS) entry which is preliminary data.</text>
</comment>
<dbReference type="InterPro" id="IPR032807">
    <property type="entry name" value="GNVR"/>
</dbReference>
<evidence type="ECO:0000256" key="8">
    <source>
        <dbReference type="SAM" id="Phobius"/>
    </source>
</evidence>
<dbReference type="RefSeq" id="WP_088753707.1">
    <property type="nucleotide sequence ID" value="NZ_NJGV01000002.1"/>
</dbReference>
<keyword evidence="6" id="KW-0175">Coiled coil</keyword>
<sequence>MNFAQLFLILQARKSLILKVLGTVVLLTLIVSLIMPKTYKASTSLVLNFKGTDALTGLALPAQLTPGYIPTQVDIISSQAVALKVVDALKLTQSAEARQLFESQTDGVGDFRVWMAQLLMKKLDVVPARDSNVLEITYKNADPAFAAAVANAFATAYQQVSIDLKVAPSQQANSYFSAEVKRRREAYDEAQRKMSKYQEENGIVATDNHFDVETTHLNDLSTQLAQAQTQTMEATSRRGQVQGTGAGESPDVTNNNLIQNLKASLGASESKLAQLSQRLGTRHPDYLAAKADVDNLRAELNRQISVAASAVSNNASVFIKREAELRAAVAAQKAKVLELNRKRDELSVLQRELDSAQDAYKVISQRATQVNMDVSAVQSDIGVLTVAYPPTAAWAPKIPLNIVLSLFVGTFLGVAAALVLELTNRRVRSVVDIQGLAGVPVLGEIKRANAPVRKRRFWQRKTAAAGA</sequence>
<evidence type="ECO:0000256" key="7">
    <source>
        <dbReference type="SAM" id="MobiDB-lite"/>
    </source>
</evidence>
<proteinExistence type="predicted"/>
<dbReference type="InterPro" id="IPR050445">
    <property type="entry name" value="Bact_polysacc_biosynth/exp"/>
</dbReference>
<dbReference type="NCBIfam" id="TIGR03017">
    <property type="entry name" value="EpsF"/>
    <property type="match status" value="1"/>
</dbReference>
<evidence type="ECO:0000256" key="2">
    <source>
        <dbReference type="ARBA" id="ARBA00022475"/>
    </source>
</evidence>
<protein>
    <submittedName>
        <fullName evidence="11">Chain length determinant protein EpsF</fullName>
    </submittedName>
</protein>
<dbReference type="Pfam" id="PF02706">
    <property type="entry name" value="Wzz"/>
    <property type="match status" value="1"/>
</dbReference>
<feature type="domain" description="Tyrosine-protein kinase G-rich" evidence="10">
    <location>
        <begin position="346"/>
        <end position="419"/>
    </location>
</feature>
<keyword evidence="4 8" id="KW-1133">Transmembrane helix</keyword>
<feature type="coiled-coil region" evidence="6">
    <location>
        <begin position="320"/>
        <end position="366"/>
    </location>
</feature>
<dbReference type="PANTHER" id="PTHR32309:SF31">
    <property type="entry name" value="CAPSULAR EXOPOLYSACCHARIDE FAMILY"/>
    <property type="match status" value="1"/>
</dbReference>
<organism evidence="11 12">
    <name type="scientific">Herbaspirillum aquaticum</name>
    <dbReference type="NCBI Taxonomy" id="568783"/>
    <lineage>
        <taxon>Bacteria</taxon>
        <taxon>Pseudomonadati</taxon>
        <taxon>Pseudomonadota</taxon>
        <taxon>Betaproteobacteria</taxon>
        <taxon>Burkholderiales</taxon>
        <taxon>Oxalobacteraceae</taxon>
        <taxon>Herbaspirillum</taxon>
    </lineage>
</organism>
<dbReference type="InterPro" id="IPR017468">
    <property type="entry name" value="Chain_len_reg_EpsF"/>
</dbReference>
<dbReference type="Proteomes" id="UP000214747">
    <property type="component" value="Unassembled WGS sequence"/>
</dbReference>
<evidence type="ECO:0000256" key="1">
    <source>
        <dbReference type="ARBA" id="ARBA00004651"/>
    </source>
</evidence>
<feature type="transmembrane region" description="Helical" evidence="8">
    <location>
        <begin position="398"/>
        <end position="420"/>
    </location>
</feature>
<evidence type="ECO:0000256" key="5">
    <source>
        <dbReference type="ARBA" id="ARBA00023136"/>
    </source>
</evidence>
<keyword evidence="2" id="KW-1003">Cell membrane</keyword>
<keyword evidence="3 8" id="KW-0812">Transmembrane</keyword>
<accession>A0A225SXZ2</accession>
<gene>
    <name evidence="11" type="primary">epsF</name>
    <name evidence="11" type="ORF">CEJ45_02770</name>
</gene>
<name>A0A225SXZ2_9BURK</name>
<dbReference type="GO" id="GO:0005886">
    <property type="term" value="C:plasma membrane"/>
    <property type="evidence" value="ECO:0007669"/>
    <property type="project" value="UniProtKB-SubCell"/>
</dbReference>
<comment type="subcellular location">
    <subcellularLocation>
        <location evidence="1">Cell membrane</location>
        <topology evidence="1">Multi-pass membrane protein</topology>
    </subcellularLocation>
</comment>
<keyword evidence="5 8" id="KW-0472">Membrane</keyword>
<evidence type="ECO:0000313" key="12">
    <source>
        <dbReference type="Proteomes" id="UP000214747"/>
    </source>
</evidence>
<evidence type="ECO:0000313" key="11">
    <source>
        <dbReference type="EMBL" id="OWY36151.1"/>
    </source>
</evidence>
<feature type="transmembrane region" description="Helical" evidence="8">
    <location>
        <begin position="16"/>
        <end position="35"/>
    </location>
</feature>
<evidence type="ECO:0000256" key="4">
    <source>
        <dbReference type="ARBA" id="ARBA00022989"/>
    </source>
</evidence>
<dbReference type="InterPro" id="IPR003856">
    <property type="entry name" value="LPS_length_determ_N"/>
</dbReference>
<dbReference type="EMBL" id="NJGV01000002">
    <property type="protein sequence ID" value="OWY36151.1"/>
    <property type="molecule type" value="Genomic_DNA"/>
</dbReference>
<evidence type="ECO:0000259" key="9">
    <source>
        <dbReference type="Pfam" id="PF02706"/>
    </source>
</evidence>
<feature type="domain" description="Polysaccharide chain length determinant N-terminal" evidence="9">
    <location>
        <begin position="2"/>
        <end position="89"/>
    </location>
</feature>
<evidence type="ECO:0000259" key="10">
    <source>
        <dbReference type="Pfam" id="PF13807"/>
    </source>
</evidence>
<reference evidence="11 12" key="1">
    <citation type="journal article" date="2010" name="Int. J. Syst. Evol. Microbiol.">
        <title>Reclassification of Herbaspirillum putei as a later heterotypic synonym of Herbaspirillum huttiense, with the description of H. huttiense subsp. huttiense subsp. nov. and H. huttiense subsp. putei subsp. nov., comb. nov., and description of Herbaspirillum aquaticum sp. nov.</title>
        <authorList>
            <person name="Dobritsa A.P."/>
            <person name="Reddy M.C."/>
            <person name="Samadpour M."/>
        </authorList>
    </citation>
    <scope>NUCLEOTIDE SEQUENCE [LARGE SCALE GENOMIC DNA]</scope>
    <source>
        <strain evidence="11 12">IEH 4430</strain>
    </source>
</reference>
<feature type="region of interest" description="Disordered" evidence="7">
    <location>
        <begin position="235"/>
        <end position="254"/>
    </location>
</feature>
<evidence type="ECO:0000256" key="3">
    <source>
        <dbReference type="ARBA" id="ARBA00022692"/>
    </source>
</evidence>
<dbReference type="AlphaFoldDB" id="A0A225SXZ2"/>
<dbReference type="Pfam" id="PF13807">
    <property type="entry name" value="GNVR"/>
    <property type="match status" value="1"/>
</dbReference>
<dbReference type="PANTHER" id="PTHR32309">
    <property type="entry name" value="TYROSINE-PROTEIN KINASE"/>
    <property type="match status" value="1"/>
</dbReference>
<keyword evidence="12" id="KW-1185">Reference proteome</keyword>
<evidence type="ECO:0000256" key="6">
    <source>
        <dbReference type="SAM" id="Coils"/>
    </source>
</evidence>